<dbReference type="InterPro" id="IPR036322">
    <property type="entry name" value="WD40_repeat_dom_sf"/>
</dbReference>
<dbReference type="PANTHER" id="PTHR15496">
    <property type="entry name" value="GENERAL TRANSCRIPTION FACTOR 3C POLYPEPTIDE 4 FAMILY"/>
    <property type="match status" value="1"/>
</dbReference>
<reference evidence="1 2" key="1">
    <citation type="journal article" date="2020" name="Nat. Food">
        <title>A phased Vanilla planifolia genome enables genetic improvement of flavour and production.</title>
        <authorList>
            <person name="Hasing T."/>
            <person name="Tang H."/>
            <person name="Brym M."/>
            <person name="Khazi F."/>
            <person name="Huang T."/>
            <person name="Chambers A.H."/>
        </authorList>
    </citation>
    <scope>NUCLEOTIDE SEQUENCE [LARGE SCALE GENOMIC DNA]</scope>
    <source>
        <tissue evidence="1">Leaf</tissue>
    </source>
</reference>
<dbReference type="EMBL" id="JADCNL010000011">
    <property type="protein sequence ID" value="KAG0460960.1"/>
    <property type="molecule type" value="Genomic_DNA"/>
</dbReference>
<evidence type="ECO:0000313" key="1">
    <source>
        <dbReference type="EMBL" id="KAG0460960.1"/>
    </source>
</evidence>
<comment type="caution">
    <text evidence="1">The sequence shown here is derived from an EMBL/GenBank/DDBJ whole genome shotgun (WGS) entry which is preliminary data.</text>
</comment>
<dbReference type="GO" id="GO:0006384">
    <property type="term" value="P:transcription initiation at RNA polymerase III promoter"/>
    <property type="evidence" value="ECO:0007669"/>
    <property type="project" value="InterPro"/>
</dbReference>
<evidence type="ECO:0000313" key="2">
    <source>
        <dbReference type="Proteomes" id="UP000636800"/>
    </source>
</evidence>
<dbReference type="GO" id="GO:0004402">
    <property type="term" value="F:histone acetyltransferase activity"/>
    <property type="evidence" value="ECO:0007669"/>
    <property type="project" value="InterPro"/>
</dbReference>
<dbReference type="Proteomes" id="UP000636800">
    <property type="component" value="Chromosome 11"/>
</dbReference>
<dbReference type="InterPro" id="IPR044230">
    <property type="entry name" value="GTF3C4"/>
</dbReference>
<protein>
    <submittedName>
        <fullName evidence="1">Uncharacterized protein</fullName>
    </submittedName>
</protein>
<dbReference type="OrthoDB" id="2016903at2759"/>
<organism evidence="1 2">
    <name type="scientific">Vanilla planifolia</name>
    <name type="common">Vanilla</name>
    <dbReference type="NCBI Taxonomy" id="51239"/>
    <lineage>
        <taxon>Eukaryota</taxon>
        <taxon>Viridiplantae</taxon>
        <taxon>Streptophyta</taxon>
        <taxon>Embryophyta</taxon>
        <taxon>Tracheophyta</taxon>
        <taxon>Spermatophyta</taxon>
        <taxon>Magnoliopsida</taxon>
        <taxon>Liliopsida</taxon>
        <taxon>Asparagales</taxon>
        <taxon>Orchidaceae</taxon>
        <taxon>Vanilloideae</taxon>
        <taxon>Vanilleae</taxon>
        <taxon>Vanilla</taxon>
    </lineage>
</organism>
<dbReference type="GO" id="GO:0000127">
    <property type="term" value="C:transcription factor TFIIIC complex"/>
    <property type="evidence" value="ECO:0007669"/>
    <property type="project" value="InterPro"/>
</dbReference>
<proteinExistence type="predicted"/>
<accession>A0A835UHD7</accession>
<name>A0A835UHD7_VANPL</name>
<dbReference type="AlphaFoldDB" id="A0A835UHD7"/>
<gene>
    <name evidence="1" type="ORF">HPP92_021257</name>
</gene>
<sequence>MSFNHGYTLRALEEKGSRFQPVPHSDETAEETAGIIHETKKENREWAFGFGSRKGTGVPSSFPERVVDISDLLCDHLNSINYGALHEIYPVESRPNGIKWGGCNVALENSVCKKFSSRRKRKKIANSSSDGQLVLATGSCDGSVKIWSGNVGRLLQHAEVDNNCFSLIAEDNSIRGWILHGNALYEASLPSKFPTSDDSSNLSRVPDLCFGLALSPGELMLAVVPEGVIEFFWTGGQSLEVANRKNLDCCKFDSLTDAELTYWENNILRSLKCFENVNKPVVVWDLITLLVAFRKALPHFVDNILTKWISSWFAYPLNGSIEEMFFDDQEILMMISSRKIELLSIICRRVLLSDADLQNHELHKSIKFHNKEEVHDHWNKLLIKCERELRARLFWLFTFQAVLNHPDICNETLEDGHWLPLGVAQMKNGLPSILMWLLIFMRFLESKSPTSVAGIMTYASI</sequence>
<keyword evidence="2" id="KW-1185">Reference proteome</keyword>
<dbReference type="SUPFAM" id="SSF50978">
    <property type="entry name" value="WD40 repeat-like"/>
    <property type="match status" value="1"/>
</dbReference>
<dbReference type="PANTHER" id="PTHR15496:SF2">
    <property type="entry name" value="GENERAL TRANSCRIPTION FACTOR 3C POLYPEPTIDE 4"/>
    <property type="match status" value="1"/>
</dbReference>